<feature type="transmembrane region" description="Helical" evidence="8">
    <location>
        <begin position="29"/>
        <end position="46"/>
    </location>
</feature>
<evidence type="ECO:0000313" key="11">
    <source>
        <dbReference type="Proteomes" id="UP000055136"/>
    </source>
</evidence>
<dbReference type="KEGG" id="tee:Tel_13670"/>
<feature type="transmembrane region" description="Helical" evidence="8">
    <location>
        <begin position="58"/>
        <end position="76"/>
    </location>
</feature>
<dbReference type="NCBIfam" id="TIGR03109">
    <property type="entry name" value="exosort_XrtA"/>
    <property type="match status" value="1"/>
</dbReference>
<proteinExistence type="predicted"/>
<evidence type="ECO:0000256" key="8">
    <source>
        <dbReference type="SAM" id="Phobius"/>
    </source>
</evidence>
<feature type="transmembrane region" description="Helical" evidence="8">
    <location>
        <begin position="171"/>
        <end position="190"/>
    </location>
</feature>
<feature type="transmembrane region" description="Helical" evidence="8">
    <location>
        <begin position="110"/>
        <end position="131"/>
    </location>
</feature>
<feature type="transmembrane region" description="Helical" evidence="8">
    <location>
        <begin position="237"/>
        <end position="257"/>
    </location>
</feature>
<evidence type="ECO:0000256" key="6">
    <source>
        <dbReference type="ARBA" id="ARBA00022989"/>
    </source>
</evidence>
<protein>
    <recommendedName>
        <fullName evidence="9">Methanolan biosynthesis EpsI domain-containing protein</fullName>
    </recommendedName>
</protein>
<dbReference type="Pfam" id="PF11984">
    <property type="entry name" value="DUF3485"/>
    <property type="match status" value="1"/>
</dbReference>
<dbReference type="AlphaFoldDB" id="A0A0S2TG00"/>
<keyword evidence="5" id="KW-0378">Hydrolase</keyword>
<dbReference type="STRING" id="1748243.Tel_13670"/>
<dbReference type="NCBIfam" id="TIGR02914">
    <property type="entry name" value="EpsI_fam"/>
    <property type="match status" value="1"/>
</dbReference>
<feature type="transmembrane region" description="Helical" evidence="8">
    <location>
        <begin position="197"/>
        <end position="217"/>
    </location>
</feature>
<evidence type="ECO:0000313" key="10">
    <source>
        <dbReference type="EMBL" id="ALP54097.1"/>
    </source>
</evidence>
<evidence type="ECO:0000259" key="9">
    <source>
        <dbReference type="Pfam" id="PF11984"/>
    </source>
</evidence>
<dbReference type="InterPro" id="IPR014263">
    <property type="entry name" value="Methanolan_biosynth_EpsI"/>
</dbReference>
<dbReference type="EMBL" id="CP013099">
    <property type="protein sequence ID" value="ALP54097.1"/>
    <property type="molecule type" value="Genomic_DNA"/>
</dbReference>
<dbReference type="Proteomes" id="UP000055136">
    <property type="component" value="Chromosome"/>
</dbReference>
<evidence type="ECO:0000256" key="3">
    <source>
        <dbReference type="ARBA" id="ARBA00022670"/>
    </source>
</evidence>
<gene>
    <name evidence="10" type="ORF">Tel_13670</name>
</gene>
<evidence type="ECO:0000256" key="7">
    <source>
        <dbReference type="ARBA" id="ARBA00023136"/>
    </source>
</evidence>
<keyword evidence="7 8" id="KW-0472">Membrane</keyword>
<dbReference type="NCBIfam" id="TIGR02602">
    <property type="entry name" value="8TM_EpsH"/>
    <property type="match status" value="1"/>
</dbReference>
<name>A0A0S2TG00_9GAMM</name>
<dbReference type="InterPro" id="IPR019127">
    <property type="entry name" value="Exosortase"/>
</dbReference>
<dbReference type="Pfam" id="PF09721">
    <property type="entry name" value="Exosortase_EpsH"/>
    <property type="match status" value="1"/>
</dbReference>
<dbReference type="InterPro" id="IPR013426">
    <property type="entry name" value="EpsH-like"/>
</dbReference>
<keyword evidence="6 8" id="KW-1133">Transmembrane helix</keyword>
<keyword evidence="4 8" id="KW-0812">Transmembrane</keyword>
<dbReference type="GO" id="GO:0006508">
    <property type="term" value="P:proteolysis"/>
    <property type="evidence" value="ECO:0007669"/>
    <property type="project" value="UniProtKB-KW"/>
</dbReference>
<feature type="transmembrane region" description="Helical" evidence="8">
    <location>
        <begin position="82"/>
        <end position="103"/>
    </location>
</feature>
<dbReference type="InterPro" id="IPR026392">
    <property type="entry name" value="Exo/Archaeosortase_dom"/>
</dbReference>
<keyword evidence="3" id="KW-0645">Protease</keyword>
<keyword evidence="11" id="KW-1185">Reference proteome</keyword>
<keyword evidence="2" id="KW-1003">Cell membrane</keyword>
<comment type="subcellular location">
    <subcellularLocation>
        <location evidence="1">Cell membrane</location>
        <topology evidence="1">Multi-pass membrane protein</topology>
    </subcellularLocation>
</comment>
<evidence type="ECO:0000256" key="1">
    <source>
        <dbReference type="ARBA" id="ARBA00004651"/>
    </source>
</evidence>
<feature type="transmembrane region" description="Helical" evidence="8">
    <location>
        <begin position="288"/>
        <end position="306"/>
    </location>
</feature>
<reference evidence="10" key="1">
    <citation type="submission" date="2015-10" db="EMBL/GenBank/DDBJ databases">
        <title>Description of Candidatus Tenderia electrophaga gen. nov, sp. nov., an Uncultivated Electroautotroph from a Biocathode Enrichment.</title>
        <authorList>
            <person name="Eddie B.J."/>
            <person name="Malanoski A.P."/>
            <person name="Wang Z."/>
            <person name="Hall R.J."/>
            <person name="Oh S.D."/>
            <person name="Heiner C."/>
            <person name="Lin B."/>
            <person name="Strycharz-Glaven S.M."/>
        </authorList>
    </citation>
    <scope>NUCLEOTIDE SEQUENCE [LARGE SCALE GENOMIC DNA]</scope>
    <source>
        <strain evidence="10">NRL1</strain>
    </source>
</reference>
<dbReference type="GO" id="GO:0008233">
    <property type="term" value="F:peptidase activity"/>
    <property type="evidence" value="ECO:0007669"/>
    <property type="project" value="UniProtKB-KW"/>
</dbReference>
<feature type="domain" description="Methanolan biosynthesis EpsI" evidence="9">
    <location>
        <begin position="293"/>
        <end position="488"/>
    </location>
</feature>
<evidence type="ECO:0000256" key="4">
    <source>
        <dbReference type="ARBA" id="ARBA00022692"/>
    </source>
</evidence>
<evidence type="ECO:0000256" key="2">
    <source>
        <dbReference type="ARBA" id="ARBA00022475"/>
    </source>
</evidence>
<dbReference type="GO" id="GO:0005886">
    <property type="term" value="C:plasma membrane"/>
    <property type="evidence" value="ECO:0007669"/>
    <property type="project" value="UniProtKB-SubCell"/>
</dbReference>
<organism evidence="10 11">
    <name type="scientific">Candidatus Tenderia electrophaga</name>
    <dbReference type="NCBI Taxonomy" id="1748243"/>
    <lineage>
        <taxon>Bacteria</taxon>
        <taxon>Pseudomonadati</taxon>
        <taxon>Pseudomonadota</taxon>
        <taxon>Gammaproteobacteria</taxon>
        <taxon>Candidatus Tenderiales</taxon>
        <taxon>Candidatus Tenderiaceae</taxon>
        <taxon>Candidatus Tenderia</taxon>
    </lineage>
</organism>
<dbReference type="InterPro" id="IPR017540">
    <property type="entry name" value="Exosortase-1"/>
</dbReference>
<sequence length="499" mass="56126">MIALTLAAGLLIFWPTSASMVAIWWRSETFAHGFFILPISLYFIWQRREQLAHTPLRPDYKALAPLFALGMLWWLANAIDVLVVQQLALVAMLPVLVWVVFGWRMLRSLAFPLGFLIFAVPMGEGLIPPLMNFTAEFTVKMLQLTGIPVFKEGLFFEIPGSRWSVVEGCSGVRYLIASVTLGVLYAYVTYRSLTRRLLFVLAAIVVPIIANGLRAYMIVMISHLSDHKLAHGVDHFIYGWVFFGIVMLLLFWLGSFWREDDEARQPQIDAQSAESPGAPCVDRKSMSVAALAAFAVLIIWPAAAAINTHQDQGLDVNLSMPEAQNGWRQAPTSLTPWRPRYLGMDAELEQTYVKDGRRVSLYLAYYRTQRQGAELINSQNVMVEQKHPVWSQVGNRPAQLQVRGEQLPIRKAKLRSAQQNLVVYYWDWFGGEYAANDYVAKLLEAKNTLLGGRTDAAGVIIAAEFETEATRAEALIKEYISDMYPAVETSLYRASEPGP</sequence>
<dbReference type="NCBIfam" id="TIGR04178">
    <property type="entry name" value="exo_archaeo"/>
    <property type="match status" value="1"/>
</dbReference>
<evidence type="ECO:0000256" key="5">
    <source>
        <dbReference type="ARBA" id="ARBA00022801"/>
    </source>
</evidence>
<accession>A0A0S2TG00</accession>